<reference evidence="3 4" key="1">
    <citation type="journal article" date="2014" name="Arch. Microbiol.">
        <title>Arthrobacter enclensis sp. nov., isolated from sediment sample.</title>
        <authorList>
            <person name="Dastager S.G."/>
            <person name="Liu Q."/>
            <person name="Tang S.K."/>
            <person name="Krishnamurthi S."/>
            <person name="Lee J.C."/>
            <person name="Li W.J."/>
        </authorList>
    </citation>
    <scope>NUCLEOTIDE SEQUENCE [LARGE SCALE GENOMIC DNA]</scope>
    <source>
        <strain evidence="3 4">NIO-1008</strain>
    </source>
</reference>
<feature type="chain" id="PRO_5039462883" evidence="2">
    <location>
        <begin position="25"/>
        <end position="336"/>
    </location>
</feature>
<dbReference type="PANTHER" id="PTHR42928:SF5">
    <property type="entry name" value="BLR1237 PROTEIN"/>
    <property type="match status" value="1"/>
</dbReference>
<evidence type="ECO:0000256" key="1">
    <source>
        <dbReference type="ARBA" id="ARBA00006987"/>
    </source>
</evidence>
<proteinExistence type="inferred from homology"/>
<accession>A0A0V8IN00</accession>
<protein>
    <submittedName>
        <fullName evidence="3">Bug family protein</fullName>
    </submittedName>
</protein>
<dbReference type="EMBL" id="LNQM01000004">
    <property type="protein sequence ID" value="KSU76140.1"/>
    <property type="molecule type" value="Genomic_DNA"/>
</dbReference>
<name>A0A0V8IN00_9MICC</name>
<dbReference type="InterPro" id="IPR005064">
    <property type="entry name" value="BUG"/>
</dbReference>
<feature type="signal peptide" evidence="2">
    <location>
        <begin position="1"/>
        <end position="24"/>
    </location>
</feature>
<dbReference type="RefSeq" id="WP_058268432.1">
    <property type="nucleotide sequence ID" value="NZ_FMAZ01000004.1"/>
</dbReference>
<keyword evidence="2" id="KW-0732">Signal</keyword>
<evidence type="ECO:0000313" key="3">
    <source>
        <dbReference type="EMBL" id="KSU76140.1"/>
    </source>
</evidence>
<dbReference type="STRING" id="993070.AS031_12320"/>
<dbReference type="PIRSF" id="PIRSF017082">
    <property type="entry name" value="YflP"/>
    <property type="match status" value="1"/>
</dbReference>
<organism evidence="3 4">
    <name type="scientific">Pseudarthrobacter enclensis</name>
    <dbReference type="NCBI Taxonomy" id="993070"/>
    <lineage>
        <taxon>Bacteria</taxon>
        <taxon>Bacillati</taxon>
        <taxon>Actinomycetota</taxon>
        <taxon>Actinomycetes</taxon>
        <taxon>Micrococcales</taxon>
        <taxon>Micrococcaceae</taxon>
        <taxon>Pseudarthrobacter</taxon>
    </lineage>
</organism>
<dbReference type="AlphaFoldDB" id="A0A0V8IN00"/>
<dbReference type="Proteomes" id="UP000053199">
    <property type="component" value="Unassembled WGS sequence"/>
</dbReference>
<dbReference type="OrthoDB" id="8627412at2"/>
<dbReference type="PROSITE" id="PS51257">
    <property type="entry name" value="PROKAR_LIPOPROTEIN"/>
    <property type="match status" value="1"/>
</dbReference>
<dbReference type="InterPro" id="IPR042100">
    <property type="entry name" value="Bug_dom1"/>
</dbReference>
<comment type="similarity">
    <text evidence="1">Belongs to the UPF0065 (bug) family.</text>
</comment>
<evidence type="ECO:0000256" key="2">
    <source>
        <dbReference type="SAM" id="SignalP"/>
    </source>
</evidence>
<dbReference type="Pfam" id="PF03401">
    <property type="entry name" value="TctC"/>
    <property type="match status" value="1"/>
</dbReference>
<dbReference type="Gene3D" id="3.40.190.150">
    <property type="entry name" value="Bordetella uptake gene, domain 1"/>
    <property type="match status" value="1"/>
</dbReference>
<evidence type="ECO:0000313" key="4">
    <source>
        <dbReference type="Proteomes" id="UP000053199"/>
    </source>
</evidence>
<dbReference type="PANTHER" id="PTHR42928">
    <property type="entry name" value="TRICARBOXYLATE-BINDING PROTEIN"/>
    <property type="match status" value="1"/>
</dbReference>
<sequence length="336" mass="34898">MKTRLRLAAALAAASLIGLTGCGANPGATGAAGAASDFPKKGKSIDLIVAFGSGGAVDTAARLIQPVLEKELGTNVEVINKPGAGGQIGYTQLTSAKPDGYTIGATGSPSVVVSPLDPSRGAKYTRESFQPLGRQVIDPTVIAVQPDSPYKTIKDLLDAAKANPKSMTASTTGLQTGEHFALAQLQENTGAEFAPVHFSEGASQATTAFLGRHVDVLVANVSDVNDLSKQGKARVLGVMSAERAPSLPDIPTFKESGYDLTAGTARGYSAPAGLPEDVAKKLEAAIEKAIEDPAVVQKMKDLGLQTSYLNGADYKTFWAGQEEDFKEVLPLVQKKD</sequence>
<keyword evidence="4" id="KW-1185">Reference proteome</keyword>
<gene>
    <name evidence="3" type="ORF">AS031_12320</name>
</gene>
<comment type="caution">
    <text evidence="3">The sequence shown here is derived from an EMBL/GenBank/DDBJ whole genome shotgun (WGS) entry which is preliminary data.</text>
</comment>
<dbReference type="Gene3D" id="3.40.190.10">
    <property type="entry name" value="Periplasmic binding protein-like II"/>
    <property type="match status" value="1"/>
</dbReference>
<dbReference type="SUPFAM" id="SSF53850">
    <property type="entry name" value="Periplasmic binding protein-like II"/>
    <property type="match status" value="1"/>
</dbReference>
<dbReference type="CDD" id="cd07012">
    <property type="entry name" value="PBP2_Bug_TTT"/>
    <property type="match status" value="1"/>
</dbReference>